<dbReference type="eggNOG" id="ENOG502QQFM">
    <property type="taxonomic scope" value="Eukaryota"/>
</dbReference>
<dbReference type="PANTHER" id="PTHR10224:SF12">
    <property type="entry name" value="GLYOXALASE ELBB"/>
    <property type="match status" value="1"/>
</dbReference>
<dbReference type="EMBL" id="GL983654">
    <property type="protein sequence ID" value="EGR32501.1"/>
    <property type="molecule type" value="Genomic_DNA"/>
</dbReference>
<dbReference type="Proteomes" id="UP000008983">
    <property type="component" value="Unassembled WGS sequence"/>
</dbReference>
<dbReference type="PANTHER" id="PTHR10224">
    <property type="entry name" value="ES1 PROTEIN HOMOLOG, MITOCHONDRIAL"/>
    <property type="match status" value="1"/>
</dbReference>
<dbReference type="RefSeq" id="XP_004036487.1">
    <property type="nucleotide sequence ID" value="XM_004036439.1"/>
</dbReference>
<dbReference type="SUPFAM" id="SSF52317">
    <property type="entry name" value="Class I glutamine amidotransferase-like"/>
    <property type="match status" value="1"/>
</dbReference>
<protein>
    <recommendedName>
        <fullName evidence="4">DJ-1/PfpI domain-containing protein</fullName>
    </recommendedName>
</protein>
<reference evidence="2 3" key="1">
    <citation type="submission" date="2011-07" db="EMBL/GenBank/DDBJ databases">
        <authorList>
            <person name="Coyne R."/>
            <person name="Brami D."/>
            <person name="Johnson J."/>
            <person name="Hostetler J."/>
            <person name="Hannick L."/>
            <person name="Clark T."/>
            <person name="Cassidy-Hanley D."/>
            <person name="Inman J."/>
        </authorList>
    </citation>
    <scope>NUCLEOTIDE SEQUENCE [LARGE SCALE GENOMIC DNA]</scope>
    <source>
        <strain evidence="2 3">G5</strain>
    </source>
</reference>
<sequence>PFSFKFCQTVEGTIQNQESNVYQKPRFNSVAVILSGCGVFDGSEVTETISILIQLQKMNVKVHMFAPNQDQHHVINHTNGEVMNEKRNVLEQSKLFGSEVRDIKTLNAEEFQALLIPGGFGVAKNLSNFAEKGEEFTVNEDVSKAIQDFNNQAKPIGAVCISPILIAKVLGEKKPMITLGKRQTEKDNKWPHSGAIDVAEKLGATTIERSPSAFQIDFSNKIITSPCFMYDGFKKFSTANEGIQLVCQIMEQMHYGKKIVLNDIFQKQNEARLERQGQQAQQQGFQGQYQQGYQGQQQGNESNRNYRNQRKQKNEYQEED</sequence>
<feature type="compositionally biased region" description="Low complexity" evidence="1">
    <location>
        <begin position="276"/>
        <end position="306"/>
    </location>
</feature>
<feature type="non-terminal residue" evidence="2">
    <location>
        <position position="1"/>
    </location>
</feature>
<evidence type="ECO:0008006" key="4">
    <source>
        <dbReference type="Google" id="ProtNLM"/>
    </source>
</evidence>
<gene>
    <name evidence="2" type="ORF">IMG5_080810</name>
</gene>
<dbReference type="AlphaFoldDB" id="G0QQK7"/>
<dbReference type="OMA" id="AQVQCFA"/>
<dbReference type="NCBIfam" id="NF008747">
    <property type="entry name" value="PRK11780.1"/>
    <property type="match status" value="1"/>
</dbReference>
<organism evidence="2 3">
    <name type="scientific">Ichthyophthirius multifiliis</name>
    <name type="common">White spot disease agent</name>
    <name type="synonym">Ich</name>
    <dbReference type="NCBI Taxonomy" id="5932"/>
    <lineage>
        <taxon>Eukaryota</taxon>
        <taxon>Sar</taxon>
        <taxon>Alveolata</taxon>
        <taxon>Ciliophora</taxon>
        <taxon>Intramacronucleata</taxon>
        <taxon>Oligohymenophorea</taxon>
        <taxon>Hymenostomatida</taxon>
        <taxon>Ophryoglenina</taxon>
        <taxon>Ichthyophthirius</taxon>
    </lineage>
</organism>
<dbReference type="GeneID" id="14908660"/>
<feature type="region of interest" description="Disordered" evidence="1">
    <location>
        <begin position="275"/>
        <end position="320"/>
    </location>
</feature>
<evidence type="ECO:0000256" key="1">
    <source>
        <dbReference type="SAM" id="MobiDB-lite"/>
    </source>
</evidence>
<evidence type="ECO:0000313" key="3">
    <source>
        <dbReference type="Proteomes" id="UP000008983"/>
    </source>
</evidence>
<keyword evidence="3" id="KW-1185">Reference proteome</keyword>
<evidence type="ECO:0000313" key="2">
    <source>
        <dbReference type="EMBL" id="EGR32501.1"/>
    </source>
</evidence>
<proteinExistence type="predicted"/>
<dbReference type="InParanoid" id="G0QQK7"/>
<dbReference type="Gene3D" id="3.40.50.880">
    <property type="match status" value="1"/>
</dbReference>
<accession>G0QQK7</accession>
<dbReference type="OrthoDB" id="543156at2759"/>
<dbReference type="InterPro" id="IPR029062">
    <property type="entry name" value="Class_I_gatase-like"/>
</dbReference>
<name>G0QQK7_ICHMU</name>